<gene>
    <name evidence="1" type="ORF">MPRG_64410</name>
</gene>
<evidence type="ECO:0008006" key="3">
    <source>
        <dbReference type="Google" id="ProtNLM"/>
    </source>
</evidence>
<organism evidence="1 2">
    <name type="scientific">Mycobacterium paragordonae</name>
    <dbReference type="NCBI Taxonomy" id="1389713"/>
    <lineage>
        <taxon>Bacteria</taxon>
        <taxon>Bacillati</taxon>
        <taxon>Actinomycetota</taxon>
        <taxon>Actinomycetes</taxon>
        <taxon>Mycobacteriales</taxon>
        <taxon>Mycobacteriaceae</taxon>
        <taxon>Mycobacterium</taxon>
    </lineage>
</organism>
<accession>A0ABQ1CFZ0</accession>
<reference evidence="1 2" key="1">
    <citation type="journal article" date="2019" name="Emerg. Microbes Infect.">
        <title>Comprehensive subspecies identification of 175 nontuberculous mycobacteria species based on 7547 genomic profiles.</title>
        <authorList>
            <person name="Matsumoto Y."/>
            <person name="Kinjo T."/>
            <person name="Motooka D."/>
            <person name="Nabeya D."/>
            <person name="Jung N."/>
            <person name="Uechi K."/>
            <person name="Horii T."/>
            <person name="Iida T."/>
            <person name="Fujita J."/>
            <person name="Nakamura S."/>
        </authorList>
    </citation>
    <scope>NUCLEOTIDE SEQUENCE [LARGE SCALE GENOMIC DNA]</scope>
    <source>
        <strain evidence="1 2">JCM 18565</strain>
    </source>
</reference>
<evidence type="ECO:0000313" key="1">
    <source>
        <dbReference type="EMBL" id="GFG83165.1"/>
    </source>
</evidence>
<dbReference type="RefSeq" id="WP_120795222.1">
    <property type="nucleotide sequence ID" value="NZ_CP025548.1"/>
</dbReference>
<proteinExistence type="predicted"/>
<dbReference type="EMBL" id="BLKX01000003">
    <property type="protein sequence ID" value="GFG83165.1"/>
    <property type="molecule type" value="Genomic_DNA"/>
</dbReference>
<name>A0ABQ1CFZ0_9MYCO</name>
<protein>
    <recommendedName>
        <fullName evidence="3">DUF1643 domain-containing protein</fullName>
    </recommendedName>
</protein>
<comment type="caution">
    <text evidence="1">The sequence shown here is derived from an EMBL/GenBank/DDBJ whole genome shotgun (WGS) entry which is preliminary data.</text>
</comment>
<keyword evidence="2" id="KW-1185">Reference proteome</keyword>
<sequence length="196" mass="20343">MLLDVLPSRGVRTARGAARSDWELKNWGAGPRLAVVGPGGSHALARAGSTTLRRAAKLARCWGYSGVTLADLGMPAASSHAAAAAPGVLGLGGVLRLAAEHDLIVLAWGTQIDPDQSRAVAAQLWRALARGGGSLGVLGWTPGGQPCEMSWQLCGSVIPQCLTAGAHRSFADVDRHWAQLLWVPEAGEFAGQEGVR</sequence>
<dbReference type="Proteomes" id="UP000465240">
    <property type="component" value="Unassembled WGS sequence"/>
</dbReference>
<evidence type="ECO:0000313" key="2">
    <source>
        <dbReference type="Proteomes" id="UP000465240"/>
    </source>
</evidence>